<dbReference type="GO" id="GO:0005975">
    <property type="term" value="P:carbohydrate metabolic process"/>
    <property type="evidence" value="ECO:0007669"/>
    <property type="project" value="InterPro"/>
</dbReference>
<dbReference type="GO" id="GO:0006032">
    <property type="term" value="P:chitin catabolic process"/>
    <property type="evidence" value="ECO:0007669"/>
    <property type="project" value="TreeGrafter"/>
</dbReference>
<reference evidence="6 7" key="1">
    <citation type="journal article" date="2017" name="G3 (Bethesda)">
        <title>The Physical Genome Mapping of Anopheles albimanus Corrected Scaffold Misassemblies and Identified Interarm Rearrangements in Genus Anopheles.</title>
        <authorList>
            <person name="Artemov G.N."/>
            <person name="Peery A.N."/>
            <person name="Jiang X."/>
            <person name="Tu Z."/>
            <person name="Stegniy V.N."/>
            <person name="Sharakhova M.V."/>
            <person name="Sharakhov I.V."/>
        </authorList>
    </citation>
    <scope>NUCLEOTIDE SEQUENCE [LARGE SCALE GENOMIC DNA]</scope>
    <source>
        <strain evidence="6 7">ALBI9_A</strain>
    </source>
</reference>
<dbReference type="VEuPathDB" id="VectorBase:AALB003661"/>
<proteinExistence type="predicted"/>
<dbReference type="STRING" id="7167.A0A182FAY1"/>
<dbReference type="Gene3D" id="3.10.50.10">
    <property type="match status" value="2"/>
</dbReference>
<dbReference type="Pfam" id="PF00704">
    <property type="entry name" value="Glyco_hydro_18"/>
    <property type="match status" value="2"/>
</dbReference>
<feature type="domain" description="GH18" evidence="5">
    <location>
        <begin position="15"/>
        <end position="377"/>
    </location>
</feature>
<keyword evidence="7" id="KW-1185">Reference proteome</keyword>
<dbReference type="InterPro" id="IPR011583">
    <property type="entry name" value="Chitinase_II/V-like_cat"/>
</dbReference>
<dbReference type="SMART" id="SM00636">
    <property type="entry name" value="Glyco_18"/>
    <property type="match status" value="2"/>
</dbReference>
<dbReference type="InterPro" id="IPR029070">
    <property type="entry name" value="Chitinase_insertion_sf"/>
</dbReference>
<reference evidence="6" key="2">
    <citation type="submission" date="2022-08" db="UniProtKB">
        <authorList>
            <consortium name="EnsemblMetazoa"/>
        </authorList>
    </citation>
    <scope>IDENTIFICATION</scope>
    <source>
        <strain evidence="6">STECLA/ALBI9_A</strain>
    </source>
</reference>
<dbReference type="GO" id="GO:0004568">
    <property type="term" value="F:chitinase activity"/>
    <property type="evidence" value="ECO:0007669"/>
    <property type="project" value="TreeGrafter"/>
</dbReference>
<dbReference type="SUPFAM" id="SSF51445">
    <property type="entry name" value="(Trans)glycosidases"/>
    <property type="match status" value="2"/>
</dbReference>
<dbReference type="InterPro" id="IPR001579">
    <property type="entry name" value="Glyco_hydro_18_chit_AS"/>
</dbReference>
<evidence type="ECO:0000259" key="5">
    <source>
        <dbReference type="PROSITE" id="PS51910"/>
    </source>
</evidence>
<evidence type="ECO:0000256" key="1">
    <source>
        <dbReference type="ARBA" id="ARBA00022729"/>
    </source>
</evidence>
<dbReference type="InterPro" id="IPR050314">
    <property type="entry name" value="Glycosyl_Hydrlase_18"/>
</dbReference>
<keyword evidence="3" id="KW-1015">Disulfide bond</keyword>
<dbReference type="FunFam" id="3.10.50.10:FF:000001">
    <property type="entry name" value="Chitinase 3-like 1"/>
    <property type="match status" value="2"/>
</dbReference>
<evidence type="ECO:0000256" key="2">
    <source>
        <dbReference type="ARBA" id="ARBA00022801"/>
    </source>
</evidence>
<dbReference type="PROSITE" id="PS01095">
    <property type="entry name" value="GH18_1"/>
    <property type="match status" value="1"/>
</dbReference>
<keyword evidence="2" id="KW-0378">Hydrolase</keyword>
<organism evidence="6 7">
    <name type="scientific">Anopheles albimanus</name>
    <name type="common">New world malaria mosquito</name>
    <dbReference type="NCBI Taxonomy" id="7167"/>
    <lineage>
        <taxon>Eukaryota</taxon>
        <taxon>Metazoa</taxon>
        <taxon>Ecdysozoa</taxon>
        <taxon>Arthropoda</taxon>
        <taxon>Hexapoda</taxon>
        <taxon>Insecta</taxon>
        <taxon>Pterygota</taxon>
        <taxon>Neoptera</taxon>
        <taxon>Endopterygota</taxon>
        <taxon>Diptera</taxon>
        <taxon>Nematocera</taxon>
        <taxon>Culicoidea</taxon>
        <taxon>Culicidae</taxon>
        <taxon>Anophelinae</taxon>
        <taxon>Anopheles</taxon>
    </lineage>
</organism>
<evidence type="ECO:0000313" key="7">
    <source>
        <dbReference type="Proteomes" id="UP000069272"/>
    </source>
</evidence>
<dbReference type="VEuPathDB" id="VectorBase:AALB20_035409"/>
<accession>A0A182FAY1</accession>
<dbReference type="PANTHER" id="PTHR11177">
    <property type="entry name" value="CHITINASE"/>
    <property type="match status" value="1"/>
</dbReference>
<feature type="domain" description="GH18" evidence="5">
    <location>
        <begin position="387"/>
        <end position="750"/>
    </location>
</feature>
<dbReference type="PANTHER" id="PTHR11177:SF360">
    <property type="entry name" value="CHITINASE 4-RELATED"/>
    <property type="match status" value="1"/>
</dbReference>
<dbReference type="CDD" id="cd02872">
    <property type="entry name" value="GH18_chitolectin_chitotriosidase"/>
    <property type="match status" value="1"/>
</dbReference>
<dbReference type="Proteomes" id="UP000069272">
    <property type="component" value="Chromosome 2R"/>
</dbReference>
<dbReference type="InterPro" id="IPR017853">
    <property type="entry name" value="GH"/>
</dbReference>
<dbReference type="GO" id="GO:0005576">
    <property type="term" value="C:extracellular region"/>
    <property type="evidence" value="ECO:0007669"/>
    <property type="project" value="TreeGrafter"/>
</dbReference>
<keyword evidence="4" id="KW-0326">Glycosidase</keyword>
<evidence type="ECO:0000256" key="4">
    <source>
        <dbReference type="ARBA" id="ARBA00023295"/>
    </source>
</evidence>
<dbReference type="FunFam" id="3.20.20.80:FF:000007">
    <property type="entry name" value="Acidic mammalian chitinase"/>
    <property type="match status" value="2"/>
</dbReference>
<dbReference type="GO" id="GO:0008061">
    <property type="term" value="F:chitin binding"/>
    <property type="evidence" value="ECO:0007669"/>
    <property type="project" value="InterPro"/>
</dbReference>
<evidence type="ECO:0000256" key="3">
    <source>
        <dbReference type="ARBA" id="ARBA00023157"/>
    </source>
</evidence>
<dbReference type="EnsemblMetazoa" id="AALB003661-RA">
    <property type="protein sequence ID" value="AALB003661-PA"/>
    <property type="gene ID" value="AALB003661"/>
</dbReference>
<dbReference type="SUPFAM" id="SSF54556">
    <property type="entry name" value="Chitinase insertion domain"/>
    <property type="match status" value="2"/>
</dbReference>
<dbReference type="Gene3D" id="3.20.20.80">
    <property type="entry name" value="Glycosidases"/>
    <property type="match status" value="2"/>
</dbReference>
<sequence>KEKANTNSYLSSPTEHVFAYVSTWATYRHGRGEFNVSDINPLLCDHLLYASFGVNRNGSVTILDPWLDLDTGGGRGNIRRFNELKRAHPSLKTLASIGGDQVPSATFSQVAASSNLRSTFAYNARRFCQEYGFDGVDIDWEFPAAGDQQNFVELLAALASELHGAGLILTVAVGGGEIGPSRAYSVSGIARHVDYILLMAYDFNGSWDGYTGHNAPLYVGPTDTTTFQQRLNIDRTVQEWQAGAPAHKLILGVPAYGRTFRLSNACDHDLRSEAIGSGNAGSYTKEASILAYYEVLATIQNGWVRVRNLRQQVPYAYCGDQWMSYDDPESIAEKCNYVFNRNLGGVMMWSIDMDDFRGDYGRSYPLLKTINDKSTVTPCSSLSSSKKPVFGYIGSWAAHRSGRGKFNVSDIEPKLCDYLLYAFFGITEKGTMTILDPWLDLEDNGGLGNIRRLEELKRGHPSLKMLASIGGEKVPSATFSLVAASSSLRSTFATNARRFCKAHGFDGVDISWHYPGEGDRWNFVQLLRVLSTELHSVGLILTVAVGASESRALESYDINCIARHVDYINLMTYDYNGSWDSYTGHNAPLYAGPTDTTEFQQKLNIDHSVQHWLNEGAQAHKLILGVPTYGRSFRLSNKLGHGVRAPSDDAGDAGPYTKEAGILAYYEVLENLQNGWIKTRDDKQKVPYAHSECQWMSYDDNESIANKCKYVVDHNLGGVMVWSIDMDDFRGSLGCKYPLLQTVNQCLQIETDNSRP</sequence>
<dbReference type="AlphaFoldDB" id="A0A182FAY1"/>
<keyword evidence="1" id="KW-0732">Signal</keyword>
<name>A0A182FAY1_ANOAL</name>
<evidence type="ECO:0000313" key="6">
    <source>
        <dbReference type="EnsemblMetazoa" id="AALB003661-PA"/>
    </source>
</evidence>
<dbReference type="InterPro" id="IPR001223">
    <property type="entry name" value="Glyco_hydro18_cat"/>
</dbReference>
<dbReference type="PROSITE" id="PS51910">
    <property type="entry name" value="GH18_2"/>
    <property type="match status" value="2"/>
</dbReference>
<protein>
    <recommendedName>
        <fullName evidence="5">GH18 domain-containing protein</fullName>
    </recommendedName>
</protein>